<dbReference type="InterPro" id="IPR025455">
    <property type="entry name" value="DUF4276"/>
</dbReference>
<organism evidence="1 2">
    <name type="scientific">Candidatus Accumulibacter proximus</name>
    <dbReference type="NCBI Taxonomy" id="2954385"/>
    <lineage>
        <taxon>Bacteria</taxon>
        <taxon>Pseudomonadati</taxon>
        <taxon>Pseudomonadota</taxon>
        <taxon>Betaproteobacteria</taxon>
        <taxon>Candidatus Accumulibacter</taxon>
    </lineage>
</organism>
<dbReference type="Proteomes" id="UP000697998">
    <property type="component" value="Unassembled WGS sequence"/>
</dbReference>
<evidence type="ECO:0000313" key="2">
    <source>
        <dbReference type="Proteomes" id="UP000697998"/>
    </source>
</evidence>
<dbReference type="EMBL" id="JADJMH010000009">
    <property type="protein sequence ID" value="MBK7675361.1"/>
    <property type="molecule type" value="Genomic_DNA"/>
</dbReference>
<proteinExistence type="predicted"/>
<reference evidence="1 2" key="1">
    <citation type="submission" date="2020-10" db="EMBL/GenBank/DDBJ databases">
        <title>Connecting structure to function with the recovery of over 1000 high-quality activated sludge metagenome-assembled genomes encoding full-length rRNA genes using long-read sequencing.</title>
        <authorList>
            <person name="Singleton C.M."/>
            <person name="Petriglieri F."/>
            <person name="Kristensen J.M."/>
            <person name="Kirkegaard R.H."/>
            <person name="Michaelsen T.Y."/>
            <person name="Andersen M.H."/>
            <person name="Karst S.M."/>
            <person name="Dueholm M.S."/>
            <person name="Nielsen P.H."/>
            <person name="Albertsen M."/>
        </authorList>
    </citation>
    <scope>NUCLEOTIDE SEQUENCE [LARGE SCALE GENOMIC DNA]</scope>
    <source>
        <strain evidence="1">EsbW_18-Q3-R4-48_BATAC.285</strain>
    </source>
</reference>
<comment type="caution">
    <text evidence="1">The sequence shown here is derived from an EMBL/GenBank/DDBJ whole genome shotgun (WGS) entry which is preliminary data.</text>
</comment>
<accession>A0A935Q0N4</accession>
<dbReference type="Pfam" id="PF14103">
    <property type="entry name" value="DUF4276"/>
    <property type="match status" value="1"/>
</dbReference>
<sequence length="199" mass="22952">MVSAHLYVEGGESKEDQIRCREGFRKLFEKAGFSGRMPRLSACGGRGSVFDDFKTAYALRKVGDYIAMLVDSEDPVEDLERTWDHLNRRDQWDKPAGASDEQVLFMTTCMETWIIADRRALQEHYGHRLQENALPPLTNLENRNRHEVYDKLVHASRNCSNAYRKGKRSFELLAKLDPAVLKKHLPSFARVDRILKAKL</sequence>
<gene>
    <name evidence="1" type="ORF">IPJ27_11725</name>
</gene>
<evidence type="ECO:0000313" key="1">
    <source>
        <dbReference type="EMBL" id="MBK7675361.1"/>
    </source>
</evidence>
<protein>
    <submittedName>
        <fullName evidence="1">DUF4276 family protein</fullName>
    </submittedName>
</protein>
<dbReference type="AlphaFoldDB" id="A0A935Q0N4"/>
<name>A0A935Q0N4_9PROT</name>